<dbReference type="GO" id="GO:0004336">
    <property type="term" value="F:galactosylceramidase activity"/>
    <property type="evidence" value="ECO:0007669"/>
    <property type="project" value="UniProtKB-EC"/>
</dbReference>
<dbReference type="AlphaFoldDB" id="A0A452ITN3"/>
<comment type="catalytic activity">
    <reaction evidence="1">
        <text>Hydrolysis of terminal, non-reducing beta-D-glucosyl residues with release of beta-D-glucose.</text>
        <dbReference type="EC" id="3.2.1.21"/>
    </reaction>
</comment>
<name>A0A452ITN3_9SAUR</name>
<evidence type="ECO:0000256" key="12">
    <source>
        <dbReference type="ARBA" id="ARBA00051666"/>
    </source>
</evidence>
<dbReference type="InterPro" id="IPR001360">
    <property type="entry name" value="Glyco_hydro_1"/>
</dbReference>
<evidence type="ECO:0000256" key="15">
    <source>
        <dbReference type="ARBA" id="ARBA00068094"/>
    </source>
</evidence>
<dbReference type="PANTHER" id="PTHR10353">
    <property type="entry name" value="GLYCOSYL HYDROLASE"/>
    <property type="match status" value="1"/>
</dbReference>
<evidence type="ECO:0000256" key="20">
    <source>
        <dbReference type="RuleBase" id="RU004468"/>
    </source>
</evidence>
<feature type="active site" description="Nucleophile" evidence="19">
    <location>
        <position position="396"/>
    </location>
</feature>
<evidence type="ECO:0000256" key="10">
    <source>
        <dbReference type="ARBA" id="ARBA00050809"/>
    </source>
</evidence>
<evidence type="ECO:0000256" key="5">
    <source>
        <dbReference type="ARBA" id="ARBA00012744"/>
    </source>
</evidence>
<comment type="catalytic activity">
    <reaction evidence="13">
        <text>beta-D-glucosyl-(1&lt;-&gt;1)-sphing-4-enine + H2O = sphing-4-enine + D-glucose</text>
        <dbReference type="Rhea" id="RHEA:59288"/>
        <dbReference type="ChEBI" id="CHEBI:4167"/>
        <dbReference type="ChEBI" id="CHEBI:15377"/>
        <dbReference type="ChEBI" id="CHEBI:57756"/>
        <dbReference type="ChEBI" id="CHEBI:83992"/>
    </reaction>
    <physiologicalReaction direction="left-to-right" evidence="13">
        <dbReference type="Rhea" id="RHEA:59289"/>
    </physiologicalReaction>
</comment>
<dbReference type="GO" id="GO:0016052">
    <property type="term" value="P:carbohydrate catabolic process"/>
    <property type="evidence" value="ECO:0007669"/>
    <property type="project" value="UniProtKB-ARBA"/>
</dbReference>
<keyword evidence="6 20" id="KW-0378">Hydrolase</keyword>
<dbReference type="Ensembl" id="ENSGAGT00000035440.1">
    <property type="protein sequence ID" value="ENSGAGP00000031243.1"/>
    <property type="gene ID" value="ENSGAGG00000022459.1"/>
</dbReference>
<dbReference type="GO" id="GO:0008422">
    <property type="term" value="F:beta-glucosidase activity"/>
    <property type="evidence" value="ECO:0007669"/>
    <property type="project" value="UniProtKB-EC"/>
</dbReference>
<dbReference type="GO" id="GO:0016020">
    <property type="term" value="C:membrane"/>
    <property type="evidence" value="ECO:0007669"/>
    <property type="project" value="GOC"/>
</dbReference>
<comment type="catalytic activity">
    <reaction evidence="10">
        <text>beta-D-galactosyl-(1&lt;-&gt;1')-N-octadecanoylsphing-4-enine + H2O = N-octadecanoylsphing-4-enine + D-galactose</text>
        <dbReference type="Rhea" id="RHEA:59292"/>
        <dbReference type="ChEBI" id="CHEBI:4139"/>
        <dbReference type="ChEBI" id="CHEBI:15377"/>
        <dbReference type="ChEBI" id="CHEBI:72961"/>
        <dbReference type="ChEBI" id="CHEBI:84720"/>
    </reaction>
    <physiologicalReaction direction="left-to-right" evidence="10">
        <dbReference type="Rhea" id="RHEA:59293"/>
    </physiologicalReaction>
</comment>
<protein>
    <recommendedName>
        <fullName evidence="15">Cytosolic beta-glucosidase</fullName>
        <ecNumber evidence="5">3.2.1.21</ecNumber>
        <ecNumber evidence="4">3.2.1.45</ecNumber>
        <ecNumber evidence="3">3.2.1.46</ecNumber>
    </recommendedName>
    <alternativeName>
        <fullName evidence="16">Cytosolic galactosylceramidase</fullName>
    </alternativeName>
    <alternativeName>
        <fullName evidence="18">Cytosolic glucosylceramidase</fullName>
    </alternativeName>
    <alternativeName>
        <fullName evidence="17">Cytosolic glycosylceramidase</fullName>
    </alternativeName>
</protein>
<organism evidence="21 22">
    <name type="scientific">Gopherus agassizii</name>
    <name type="common">Agassiz's desert tortoise</name>
    <dbReference type="NCBI Taxonomy" id="38772"/>
    <lineage>
        <taxon>Eukaryota</taxon>
        <taxon>Metazoa</taxon>
        <taxon>Chordata</taxon>
        <taxon>Craniata</taxon>
        <taxon>Vertebrata</taxon>
        <taxon>Euteleostomi</taxon>
        <taxon>Archelosauria</taxon>
        <taxon>Testudinata</taxon>
        <taxon>Testudines</taxon>
        <taxon>Cryptodira</taxon>
        <taxon>Durocryptodira</taxon>
        <taxon>Testudinoidea</taxon>
        <taxon>Testudinidae</taxon>
        <taxon>Gopherus</taxon>
    </lineage>
</organism>
<comment type="catalytic activity">
    <reaction evidence="9">
        <text>beta-D-galactosyl-(1&lt;-&gt;1)-sphing-4-enine + H2O = sphing-4-enine + D-galactose</text>
        <dbReference type="Rhea" id="RHEA:43908"/>
        <dbReference type="ChEBI" id="CHEBI:4139"/>
        <dbReference type="ChEBI" id="CHEBI:15377"/>
        <dbReference type="ChEBI" id="CHEBI:57756"/>
        <dbReference type="ChEBI" id="CHEBI:57934"/>
    </reaction>
    <physiologicalReaction direction="left-to-right" evidence="9">
        <dbReference type="Rhea" id="RHEA:43909"/>
    </physiologicalReaction>
</comment>
<comment type="catalytic activity">
    <reaction evidence="12">
        <text>beta-D-glucosyl-(1&lt;-&gt;1)-N-octadecanoylsphing-4-enine + H2O = N-octadecanoylsphing-4-enine + D-glucose</text>
        <dbReference type="Rhea" id="RHEA:59284"/>
        <dbReference type="ChEBI" id="CHEBI:4167"/>
        <dbReference type="ChEBI" id="CHEBI:15377"/>
        <dbReference type="ChEBI" id="CHEBI:72961"/>
        <dbReference type="ChEBI" id="CHEBI:84719"/>
    </reaction>
    <physiologicalReaction direction="left-to-right" evidence="12">
        <dbReference type="Rhea" id="RHEA:59285"/>
    </physiologicalReaction>
</comment>
<dbReference type="InterPro" id="IPR033132">
    <property type="entry name" value="GH_1_N_CS"/>
</dbReference>
<dbReference type="Pfam" id="PF00232">
    <property type="entry name" value="Glyco_hydro_1"/>
    <property type="match status" value="1"/>
</dbReference>
<dbReference type="EC" id="3.2.1.45" evidence="4"/>
<dbReference type="EC" id="3.2.1.46" evidence="3"/>
<evidence type="ECO:0000256" key="8">
    <source>
        <dbReference type="ARBA" id="ARBA00033698"/>
    </source>
</evidence>
<dbReference type="GO" id="GO:0004348">
    <property type="term" value="F:glucosylceramidase activity"/>
    <property type="evidence" value="ECO:0007669"/>
    <property type="project" value="UniProtKB-EC"/>
</dbReference>
<evidence type="ECO:0000256" key="2">
    <source>
        <dbReference type="ARBA" id="ARBA00001013"/>
    </source>
</evidence>
<dbReference type="PRINTS" id="PR00131">
    <property type="entry name" value="GLHYDRLASE1"/>
</dbReference>
<evidence type="ECO:0000256" key="9">
    <source>
        <dbReference type="ARBA" id="ARBA00048813"/>
    </source>
</evidence>
<dbReference type="Proteomes" id="UP000291020">
    <property type="component" value="Unassembled WGS sequence"/>
</dbReference>
<evidence type="ECO:0000313" key="21">
    <source>
        <dbReference type="Ensembl" id="ENSGAGP00000031243.1"/>
    </source>
</evidence>
<evidence type="ECO:0000256" key="11">
    <source>
        <dbReference type="ARBA" id="ARBA00051414"/>
    </source>
</evidence>
<evidence type="ECO:0000256" key="19">
    <source>
        <dbReference type="PROSITE-ProRule" id="PRU10055"/>
    </source>
</evidence>
<comment type="similarity">
    <text evidence="14">Belongs to the glycosyl hydrolase 1 family. Klotho subfamily.</text>
</comment>
<dbReference type="STRING" id="38772.ENSGAGP00000031243"/>
<evidence type="ECO:0000313" key="22">
    <source>
        <dbReference type="Proteomes" id="UP000291020"/>
    </source>
</evidence>
<accession>A0A452ITN3</accession>
<evidence type="ECO:0000256" key="14">
    <source>
        <dbReference type="ARBA" id="ARBA00060858"/>
    </source>
</evidence>
<proteinExistence type="inferred from homology"/>
<dbReference type="PANTHER" id="PTHR10353:SF291">
    <property type="entry name" value="CYTOSOLIC BETA-GLUCOSIDASE"/>
    <property type="match status" value="1"/>
</dbReference>
<keyword evidence="7 20" id="KW-0326">Glycosidase</keyword>
<comment type="catalytic activity">
    <reaction evidence="2">
        <text>a beta-D-glucosyl-(1&lt;-&gt;1')-N-acylsphing-4-enine + H2O = an N-acylsphing-4-enine + D-glucose</text>
        <dbReference type="Rhea" id="RHEA:13269"/>
        <dbReference type="ChEBI" id="CHEBI:4167"/>
        <dbReference type="ChEBI" id="CHEBI:15377"/>
        <dbReference type="ChEBI" id="CHEBI:22801"/>
        <dbReference type="ChEBI" id="CHEBI:52639"/>
        <dbReference type="EC" id="3.2.1.45"/>
    </reaction>
    <physiologicalReaction direction="left-to-right" evidence="2">
        <dbReference type="Rhea" id="RHEA:13270"/>
    </physiologicalReaction>
</comment>
<evidence type="ECO:0000256" key="1">
    <source>
        <dbReference type="ARBA" id="ARBA00000448"/>
    </source>
</evidence>
<dbReference type="SUPFAM" id="SSF51445">
    <property type="entry name" value="(Trans)glycosidases"/>
    <property type="match status" value="1"/>
</dbReference>
<dbReference type="GO" id="GO:0005829">
    <property type="term" value="C:cytosol"/>
    <property type="evidence" value="ECO:0007669"/>
    <property type="project" value="TreeGrafter"/>
</dbReference>
<dbReference type="InterPro" id="IPR017853">
    <property type="entry name" value="GH"/>
</dbReference>
<dbReference type="GO" id="GO:0004565">
    <property type="term" value="F:beta-galactosidase activity"/>
    <property type="evidence" value="ECO:0007669"/>
    <property type="project" value="TreeGrafter"/>
</dbReference>
<dbReference type="Gene3D" id="3.20.20.80">
    <property type="entry name" value="Glycosidases"/>
    <property type="match status" value="1"/>
</dbReference>
<keyword evidence="22" id="KW-1185">Reference proteome</keyword>
<comment type="catalytic activity">
    <reaction evidence="8">
        <text>a beta-D-galactosyl-(1&lt;-&gt;1')-N-acylsphing-4-enine + H2O = an N-acylsphing-4-enine + D-galactose</text>
        <dbReference type="Rhea" id="RHEA:14297"/>
        <dbReference type="ChEBI" id="CHEBI:4139"/>
        <dbReference type="ChEBI" id="CHEBI:15377"/>
        <dbReference type="ChEBI" id="CHEBI:18390"/>
        <dbReference type="ChEBI" id="CHEBI:52639"/>
        <dbReference type="EC" id="3.2.1.46"/>
    </reaction>
    <physiologicalReaction direction="left-to-right" evidence="8">
        <dbReference type="Rhea" id="RHEA:14298"/>
    </physiologicalReaction>
</comment>
<dbReference type="InterPro" id="IPR018120">
    <property type="entry name" value="Glyco_hydro_1_AS"/>
</dbReference>
<reference evidence="21" key="2">
    <citation type="submission" date="2025-08" db="UniProtKB">
        <authorList>
            <consortium name="Ensembl"/>
        </authorList>
    </citation>
    <scope>IDENTIFICATION</scope>
</reference>
<evidence type="ECO:0000256" key="16">
    <source>
        <dbReference type="ARBA" id="ARBA00079026"/>
    </source>
</evidence>
<evidence type="ECO:0000256" key="7">
    <source>
        <dbReference type="ARBA" id="ARBA00023295"/>
    </source>
</evidence>
<evidence type="ECO:0000256" key="13">
    <source>
        <dbReference type="ARBA" id="ARBA00052085"/>
    </source>
</evidence>
<dbReference type="GO" id="GO:0046477">
    <property type="term" value="P:glycosylceramide catabolic process"/>
    <property type="evidence" value="ECO:0007669"/>
    <property type="project" value="TreeGrafter"/>
</dbReference>
<reference evidence="22" key="1">
    <citation type="journal article" date="2017" name="PLoS ONE">
        <title>The Agassiz's desert tortoise genome provides a resource for the conservation of a threatened species.</title>
        <authorList>
            <person name="Tollis M."/>
            <person name="DeNardo D.F."/>
            <person name="Cornelius J.A."/>
            <person name="Dolby G.A."/>
            <person name="Edwards T."/>
            <person name="Henen B.T."/>
            <person name="Karl A.E."/>
            <person name="Murphy R.W."/>
            <person name="Kusumi K."/>
        </authorList>
    </citation>
    <scope>NUCLEOTIDE SEQUENCE [LARGE SCALE GENOMIC DNA]</scope>
</reference>
<comment type="catalytic activity">
    <reaction evidence="11">
        <text>a beta-D-xylosyl-(1&lt;-&gt;1')-N-acylsphing-4-enine + cholesterol = cholesteryl 3-beta-D-xyloside + an N-acylsphing-4-enine</text>
        <dbReference type="Rhea" id="RHEA:70239"/>
        <dbReference type="ChEBI" id="CHEBI:16113"/>
        <dbReference type="ChEBI" id="CHEBI:52639"/>
        <dbReference type="ChEBI" id="CHEBI:189067"/>
        <dbReference type="ChEBI" id="CHEBI:189068"/>
    </reaction>
    <physiologicalReaction direction="left-to-right" evidence="11">
        <dbReference type="Rhea" id="RHEA:70240"/>
    </physiologicalReaction>
    <physiologicalReaction direction="right-to-left" evidence="11">
        <dbReference type="Rhea" id="RHEA:70241"/>
    </physiologicalReaction>
</comment>
<dbReference type="PROSITE" id="PS00653">
    <property type="entry name" value="GLYCOSYL_HYDROL_F1_2"/>
    <property type="match status" value="1"/>
</dbReference>
<evidence type="ECO:0000256" key="3">
    <source>
        <dbReference type="ARBA" id="ARBA00012657"/>
    </source>
</evidence>
<evidence type="ECO:0000256" key="18">
    <source>
        <dbReference type="ARBA" id="ARBA00083229"/>
    </source>
</evidence>
<dbReference type="PROSITE" id="PS00572">
    <property type="entry name" value="GLYCOSYL_HYDROL_F1_1"/>
    <property type="match status" value="1"/>
</dbReference>
<evidence type="ECO:0000256" key="6">
    <source>
        <dbReference type="ARBA" id="ARBA00022801"/>
    </source>
</evidence>
<evidence type="ECO:0000256" key="17">
    <source>
        <dbReference type="ARBA" id="ARBA00081896"/>
    </source>
</evidence>
<dbReference type="FunFam" id="3.20.20.80:FF:000011">
    <property type="entry name" value="Cytosolic beta-glucosidase"/>
    <property type="match status" value="1"/>
</dbReference>
<reference evidence="21" key="3">
    <citation type="submission" date="2025-09" db="UniProtKB">
        <authorList>
            <consortium name="Ensembl"/>
        </authorList>
    </citation>
    <scope>IDENTIFICATION</scope>
</reference>
<evidence type="ECO:0000256" key="4">
    <source>
        <dbReference type="ARBA" id="ARBA00012658"/>
    </source>
</evidence>
<dbReference type="EC" id="3.2.1.21" evidence="5"/>
<sequence length="495" mass="56021">MASAAAASFAPAPCDWHPEDISFPSGFAWGAATAAYQVEGGWNADGKGPNVWDTFTHQGGDRVFKNQTGDVACGSYTLWEEDLKCIKQLGLTHYRFSLSWSRLLPDGTTGFINQKGVDYYDKIIDDLLANGIVPMVTLYHFDLPQHLEDQGGWSSDAITEVFDNYAQFCFRTFGDRVKLWVTINEPYVVAKDGYEKGIVAPGIMDPGIGAYRTAHNMIKAHAKAWHSYDLLFRKKQQGLVSIALNSDWAEPLHSTCLADQEATKRYMAFCLDWFAEPIFTSGDYPAIMKSQISVMSTKQGYLSSRLPEFTEEEKKMIKGTADFFALNYYTTRKVKHQENTCSEPSVSGDKEAEQILDHSWPFASGSSWLAVVPWGLRRLLKYIKDTYNNPIIYITENGFSQSDPAPLDDTQRWKYFRLTLQEILKAISLDDVHLKGYFVWSLLDNFEWTCGYSCRFGLFHVDFENPALPRVPYRSAIEYAKVISNNGLTKSTEEL</sequence>